<dbReference type="SUPFAM" id="SSF53850">
    <property type="entry name" value="Periplasmic binding protein-like II"/>
    <property type="match status" value="1"/>
</dbReference>
<feature type="compositionally biased region" description="Basic and acidic residues" evidence="1">
    <location>
        <begin position="340"/>
        <end position="350"/>
    </location>
</feature>
<dbReference type="SUPFAM" id="SSF46785">
    <property type="entry name" value="Winged helix' DNA-binding domain"/>
    <property type="match status" value="1"/>
</dbReference>
<dbReference type="EMBL" id="BPQQ01000043">
    <property type="protein sequence ID" value="GJE01825.1"/>
    <property type="molecule type" value="Genomic_DNA"/>
</dbReference>
<sequence length="350" mass="35811">MRVRLAPTGSWTDGRAEVSLGPTLALLDALAAERSVQGAAVRLGLSYRAVWGRIAALEAALGRAVAEKTKGHGTVLTPFGDGLREALGDSLGAFRDALAAEERTLARRLAGLLGPASAPLRLAASHDPLLAELAAARPDLDLVTTGSLDALALVGDGRAAAAGFHFGAHAAAPGSAFAAAFADPGLAVRPLFSREQGLMLAPGNPLGIAALADLPRARARLVQRQRGSGTRLWFERLWTEAGLDPGALASTGMEEFTHQAVAALIASGAADAGMGTRAVADRFGLAFLSLGTETYFLAVRREAEGAWSTELAEAARRAAATAVGYAPPSPGQGSPSTAEARGRVSRADEG</sequence>
<name>A0ABQ4SH53_9HYPH</name>
<dbReference type="Proteomes" id="UP001055153">
    <property type="component" value="Unassembled WGS sequence"/>
</dbReference>
<keyword evidence="5" id="KW-1185">Reference proteome</keyword>
<evidence type="ECO:0000313" key="5">
    <source>
        <dbReference type="Proteomes" id="UP001055153"/>
    </source>
</evidence>
<evidence type="ECO:0000256" key="1">
    <source>
        <dbReference type="SAM" id="MobiDB-lite"/>
    </source>
</evidence>
<feature type="domain" description="HTH lysR-type" evidence="2">
    <location>
        <begin position="24"/>
        <end position="80"/>
    </location>
</feature>
<evidence type="ECO:0000259" key="2">
    <source>
        <dbReference type="Pfam" id="PF00126"/>
    </source>
</evidence>
<dbReference type="InterPro" id="IPR000847">
    <property type="entry name" value="LysR_HTH_N"/>
</dbReference>
<evidence type="ECO:0000259" key="3">
    <source>
        <dbReference type="Pfam" id="PF12727"/>
    </source>
</evidence>
<dbReference type="PANTHER" id="PTHR38431">
    <property type="entry name" value="BLL2305 PROTEIN"/>
    <property type="match status" value="1"/>
</dbReference>
<organism evidence="4 5">
    <name type="scientific">Methylobacterium isbiliense</name>
    <dbReference type="NCBI Taxonomy" id="315478"/>
    <lineage>
        <taxon>Bacteria</taxon>
        <taxon>Pseudomonadati</taxon>
        <taxon>Pseudomonadota</taxon>
        <taxon>Alphaproteobacteria</taxon>
        <taxon>Hyphomicrobiales</taxon>
        <taxon>Methylobacteriaceae</taxon>
        <taxon>Methylobacterium</taxon>
    </lineage>
</organism>
<dbReference type="InterPro" id="IPR024370">
    <property type="entry name" value="PBP_domain"/>
</dbReference>
<proteinExistence type="predicted"/>
<accession>A0ABQ4SH53</accession>
<dbReference type="Pfam" id="PF00126">
    <property type="entry name" value="HTH_1"/>
    <property type="match status" value="1"/>
</dbReference>
<feature type="region of interest" description="Disordered" evidence="1">
    <location>
        <begin position="319"/>
        <end position="350"/>
    </location>
</feature>
<dbReference type="PANTHER" id="PTHR38431:SF1">
    <property type="entry name" value="BLL2305 PROTEIN"/>
    <property type="match status" value="1"/>
</dbReference>
<reference evidence="4" key="1">
    <citation type="journal article" date="2021" name="Front. Microbiol.">
        <title>Comprehensive Comparative Genomics and Phenotyping of Methylobacterium Species.</title>
        <authorList>
            <person name="Alessa O."/>
            <person name="Ogura Y."/>
            <person name="Fujitani Y."/>
            <person name="Takami H."/>
            <person name="Hayashi T."/>
            <person name="Sahin N."/>
            <person name="Tani A."/>
        </authorList>
    </citation>
    <scope>NUCLEOTIDE SEQUENCE</scope>
    <source>
        <strain evidence="4">DSM 17168</strain>
    </source>
</reference>
<reference evidence="4" key="2">
    <citation type="submission" date="2021-08" db="EMBL/GenBank/DDBJ databases">
        <authorList>
            <person name="Tani A."/>
            <person name="Ola A."/>
            <person name="Ogura Y."/>
            <person name="Katsura K."/>
            <person name="Hayashi T."/>
        </authorList>
    </citation>
    <scope>NUCLEOTIDE SEQUENCE</scope>
    <source>
        <strain evidence="4">DSM 17168</strain>
    </source>
</reference>
<dbReference type="RefSeq" id="WP_238237117.1">
    <property type="nucleotide sequence ID" value="NZ_BPQQ01000043.1"/>
</dbReference>
<protein>
    <submittedName>
        <fullName evidence="4">Uncharacterized protein</fullName>
    </submittedName>
</protein>
<dbReference type="Pfam" id="PF12727">
    <property type="entry name" value="PBP_like"/>
    <property type="match status" value="1"/>
</dbReference>
<dbReference type="Gene3D" id="1.10.10.10">
    <property type="entry name" value="Winged helix-like DNA-binding domain superfamily/Winged helix DNA-binding domain"/>
    <property type="match status" value="1"/>
</dbReference>
<evidence type="ECO:0000313" key="4">
    <source>
        <dbReference type="EMBL" id="GJE01825.1"/>
    </source>
</evidence>
<gene>
    <name evidence="4" type="ORF">GMJLKIPL_3762</name>
</gene>
<comment type="caution">
    <text evidence="4">The sequence shown here is derived from an EMBL/GenBank/DDBJ whole genome shotgun (WGS) entry which is preliminary data.</text>
</comment>
<dbReference type="InterPro" id="IPR036390">
    <property type="entry name" value="WH_DNA-bd_sf"/>
</dbReference>
<dbReference type="InterPro" id="IPR036388">
    <property type="entry name" value="WH-like_DNA-bd_sf"/>
</dbReference>
<feature type="domain" description="PBP" evidence="3">
    <location>
        <begin position="140"/>
        <end position="303"/>
    </location>
</feature>